<feature type="domain" description="Pyridine nucleotide-disulphide oxidoreductase dimerisation" evidence="11">
    <location>
        <begin position="344"/>
        <end position="451"/>
    </location>
</feature>
<dbReference type="PANTHER" id="PTHR43014:SF2">
    <property type="entry name" value="MERCURIC REDUCTASE"/>
    <property type="match status" value="1"/>
</dbReference>
<feature type="binding site" evidence="8">
    <location>
        <position position="268"/>
    </location>
    <ligand>
        <name>NAD(+)</name>
        <dbReference type="ChEBI" id="CHEBI:57540"/>
    </ligand>
</feature>
<dbReference type="AlphaFoldDB" id="A0A1T4SAT5"/>
<evidence type="ECO:0000256" key="3">
    <source>
        <dbReference type="ARBA" id="ARBA00022827"/>
    </source>
</evidence>
<dbReference type="Proteomes" id="UP000190092">
    <property type="component" value="Unassembled WGS sequence"/>
</dbReference>
<evidence type="ECO:0000256" key="10">
    <source>
        <dbReference type="RuleBase" id="RU003691"/>
    </source>
</evidence>
<feature type="domain" description="FAD/NAD(P)-binding" evidence="12">
    <location>
        <begin position="9"/>
        <end position="323"/>
    </location>
</feature>
<evidence type="ECO:0000259" key="11">
    <source>
        <dbReference type="Pfam" id="PF02852"/>
    </source>
</evidence>
<keyword evidence="6" id="KW-1015">Disulfide bond</keyword>
<sequence>MGSQILEGDICVVGGGSAGLSVAAGATQMGARTILIEAGRMGGECLNSGCVPSKSLLACAKAAKVVREAARYGLSVSEPRVDFSLVHDYVQRVIRAIAPHDSVERFTALGCTVVKGYAHFIDDRTVEAAGRHIRARRFVIATGSRPAIPPIPGLDTVPYFTNETLFDNTCLPDHLIIVGAGPIGCEMAQAHRRLGSKVTVLDLGPMLPKDDPEAAAVVRRTLTVEGVALIENVKIVRIEQRDRGVRVIVHEAGNENAIDGSHLLVAAGRIPNFDDLDLKTAGVRFGAKGIDVDRRLRTTNRRIYAAGDVVGGYQFTHVAAYHAGIILRNALFRFPAKTDLRALPWVTYTDPELAQVGMTEAEARHALGTGFRVLRADFTESDRAQTEGATDGFVKAIVSRRGYVVGATIVGQRAGELLMPWALAIAQRSRIGSLTGIIAAYPTLSELSKRAAGTFYAPMLFSRRTRAVVRFLGMFG</sequence>
<evidence type="ECO:0000256" key="2">
    <source>
        <dbReference type="ARBA" id="ARBA00022630"/>
    </source>
</evidence>
<feature type="disulfide bond" description="Redox-active" evidence="9">
    <location>
        <begin position="45"/>
        <end position="50"/>
    </location>
</feature>
<keyword evidence="2 10" id="KW-0285">Flavoprotein</keyword>
<keyword evidence="4" id="KW-0521">NADP</keyword>
<evidence type="ECO:0000313" key="14">
    <source>
        <dbReference type="Proteomes" id="UP000190092"/>
    </source>
</evidence>
<dbReference type="Gene3D" id="3.30.390.30">
    <property type="match status" value="1"/>
</dbReference>
<dbReference type="InterPro" id="IPR016156">
    <property type="entry name" value="FAD/NAD-linked_Rdtase_dimer_sf"/>
</dbReference>
<dbReference type="PANTHER" id="PTHR43014">
    <property type="entry name" value="MERCURIC REDUCTASE"/>
    <property type="match status" value="1"/>
</dbReference>
<dbReference type="InterPro" id="IPR001100">
    <property type="entry name" value="Pyr_nuc-diS_OxRdtase"/>
</dbReference>
<evidence type="ECO:0000256" key="4">
    <source>
        <dbReference type="ARBA" id="ARBA00022857"/>
    </source>
</evidence>
<keyword evidence="8" id="KW-0520">NAD</keyword>
<dbReference type="PRINTS" id="PR00411">
    <property type="entry name" value="PNDRDTASEI"/>
</dbReference>
<comment type="similarity">
    <text evidence="1 10">Belongs to the class-I pyridine nucleotide-disulfide oxidoreductase family.</text>
</comment>
<evidence type="ECO:0000256" key="9">
    <source>
        <dbReference type="PIRSR" id="PIRSR000350-4"/>
    </source>
</evidence>
<evidence type="ECO:0000256" key="1">
    <source>
        <dbReference type="ARBA" id="ARBA00007532"/>
    </source>
</evidence>
<feature type="binding site" evidence="8">
    <location>
        <position position="54"/>
    </location>
    <ligand>
        <name>FAD</name>
        <dbReference type="ChEBI" id="CHEBI:57692"/>
    </ligand>
</feature>
<feature type="binding site" evidence="8">
    <location>
        <position position="308"/>
    </location>
    <ligand>
        <name>FAD</name>
        <dbReference type="ChEBI" id="CHEBI:57692"/>
    </ligand>
</feature>
<dbReference type="RefSeq" id="WP_231714896.1">
    <property type="nucleotide sequence ID" value="NZ_FUWJ01000007.1"/>
</dbReference>
<keyword evidence="3 8" id="KW-0274">FAD</keyword>
<keyword evidence="7 10" id="KW-0676">Redox-active center</keyword>
<dbReference type="GO" id="GO:0016668">
    <property type="term" value="F:oxidoreductase activity, acting on a sulfur group of donors, NAD(P) as acceptor"/>
    <property type="evidence" value="ECO:0007669"/>
    <property type="project" value="InterPro"/>
</dbReference>
<dbReference type="Gene3D" id="3.50.50.60">
    <property type="entry name" value="FAD/NAD(P)-binding domain"/>
    <property type="match status" value="2"/>
</dbReference>
<organism evidence="13 14">
    <name type="scientific">Enhydrobacter aerosaccus</name>
    <dbReference type="NCBI Taxonomy" id="225324"/>
    <lineage>
        <taxon>Bacteria</taxon>
        <taxon>Pseudomonadati</taxon>
        <taxon>Pseudomonadota</taxon>
        <taxon>Alphaproteobacteria</taxon>
        <taxon>Hyphomicrobiales</taxon>
        <taxon>Enhydrobacter</taxon>
    </lineage>
</organism>
<proteinExistence type="inferred from homology"/>
<accession>A0A1T4SAT5</accession>
<feature type="binding site" evidence="8">
    <location>
        <begin position="179"/>
        <end position="186"/>
    </location>
    <ligand>
        <name>NAD(+)</name>
        <dbReference type="ChEBI" id="CHEBI:57540"/>
    </ligand>
</feature>
<name>A0A1T4SAT5_9HYPH</name>
<dbReference type="FunFam" id="3.30.390.30:FF:000001">
    <property type="entry name" value="Dihydrolipoyl dehydrogenase"/>
    <property type="match status" value="1"/>
</dbReference>
<reference evidence="14" key="1">
    <citation type="submission" date="2017-02" db="EMBL/GenBank/DDBJ databases">
        <authorList>
            <person name="Varghese N."/>
            <person name="Submissions S."/>
        </authorList>
    </citation>
    <scope>NUCLEOTIDE SEQUENCE [LARGE SCALE GENOMIC DNA]</scope>
    <source>
        <strain evidence="14">ATCC 27094</strain>
    </source>
</reference>
<dbReference type="InterPro" id="IPR004099">
    <property type="entry name" value="Pyr_nucl-diS_OxRdtase_dimer"/>
</dbReference>
<dbReference type="Pfam" id="PF02852">
    <property type="entry name" value="Pyr_redox_dim"/>
    <property type="match status" value="1"/>
</dbReference>
<dbReference type="PROSITE" id="PS00076">
    <property type="entry name" value="PYRIDINE_REDOX_1"/>
    <property type="match status" value="1"/>
</dbReference>
<dbReference type="InterPro" id="IPR023753">
    <property type="entry name" value="FAD/NAD-binding_dom"/>
</dbReference>
<evidence type="ECO:0000313" key="13">
    <source>
        <dbReference type="EMBL" id="SKA24961.1"/>
    </source>
</evidence>
<dbReference type="SUPFAM" id="SSF51905">
    <property type="entry name" value="FAD/NAD(P)-binding domain"/>
    <property type="match status" value="1"/>
</dbReference>
<feature type="binding site" evidence="8">
    <location>
        <begin position="142"/>
        <end position="144"/>
    </location>
    <ligand>
        <name>FAD</name>
        <dbReference type="ChEBI" id="CHEBI:57692"/>
    </ligand>
</feature>
<evidence type="ECO:0000256" key="5">
    <source>
        <dbReference type="ARBA" id="ARBA00023002"/>
    </source>
</evidence>
<dbReference type="PRINTS" id="PR00368">
    <property type="entry name" value="FADPNR"/>
</dbReference>
<keyword evidence="5 10" id="KW-0560">Oxidoreductase</keyword>
<dbReference type="GO" id="GO:0050660">
    <property type="term" value="F:flavin adenine dinucleotide binding"/>
    <property type="evidence" value="ECO:0007669"/>
    <property type="project" value="TreeGrafter"/>
</dbReference>
<keyword evidence="13" id="KW-0670">Pyruvate</keyword>
<gene>
    <name evidence="13" type="ORF">SAMN02745126_04474</name>
</gene>
<protein>
    <submittedName>
        <fullName evidence="13">Pyruvate/2-oxoglutarate dehydrogenase complex, dihydrolipoamide dehydrogenase (E3) component</fullName>
    </submittedName>
</protein>
<evidence type="ECO:0000256" key="7">
    <source>
        <dbReference type="ARBA" id="ARBA00023284"/>
    </source>
</evidence>
<keyword evidence="14" id="KW-1185">Reference proteome</keyword>
<dbReference type="InterPro" id="IPR012999">
    <property type="entry name" value="Pyr_OxRdtase_I_AS"/>
</dbReference>
<dbReference type="GO" id="GO:0003955">
    <property type="term" value="F:NAD(P)H dehydrogenase (quinone) activity"/>
    <property type="evidence" value="ECO:0007669"/>
    <property type="project" value="TreeGrafter"/>
</dbReference>
<dbReference type="EMBL" id="FUWJ01000007">
    <property type="protein sequence ID" value="SKA24961.1"/>
    <property type="molecule type" value="Genomic_DNA"/>
</dbReference>
<dbReference type="Pfam" id="PF07992">
    <property type="entry name" value="Pyr_redox_2"/>
    <property type="match status" value="1"/>
</dbReference>
<dbReference type="PIRSF" id="PIRSF000350">
    <property type="entry name" value="Mercury_reductase_MerA"/>
    <property type="match status" value="1"/>
</dbReference>
<evidence type="ECO:0000256" key="6">
    <source>
        <dbReference type="ARBA" id="ARBA00023157"/>
    </source>
</evidence>
<dbReference type="SUPFAM" id="SSF55424">
    <property type="entry name" value="FAD/NAD-linked reductases, dimerisation (C-terminal) domain"/>
    <property type="match status" value="1"/>
</dbReference>
<dbReference type="STRING" id="225324.SAMN02745126_04474"/>
<dbReference type="InterPro" id="IPR036188">
    <property type="entry name" value="FAD/NAD-bd_sf"/>
</dbReference>
<comment type="cofactor">
    <cofactor evidence="8">
        <name>FAD</name>
        <dbReference type="ChEBI" id="CHEBI:57692"/>
    </cofactor>
    <text evidence="8">Binds 1 FAD per subunit.</text>
</comment>
<evidence type="ECO:0000259" key="12">
    <source>
        <dbReference type="Pfam" id="PF07992"/>
    </source>
</evidence>
<keyword evidence="8" id="KW-0547">Nucleotide-binding</keyword>
<evidence type="ECO:0000256" key="8">
    <source>
        <dbReference type="PIRSR" id="PIRSR000350-3"/>
    </source>
</evidence>